<keyword evidence="3" id="KW-0731">Sigma factor</keyword>
<dbReference type="PANTHER" id="PTHR43133:SF46">
    <property type="entry name" value="RNA POLYMERASE SIGMA-70 FACTOR ECF SUBFAMILY"/>
    <property type="match status" value="1"/>
</dbReference>
<evidence type="ECO:0000256" key="2">
    <source>
        <dbReference type="ARBA" id="ARBA00023015"/>
    </source>
</evidence>
<dbReference type="PANTHER" id="PTHR43133">
    <property type="entry name" value="RNA POLYMERASE ECF-TYPE SIGMA FACTO"/>
    <property type="match status" value="1"/>
</dbReference>
<organism evidence="7 8">
    <name type="scientific">Pedobacter frigidisoli</name>
    <dbReference type="NCBI Taxonomy" id="2530455"/>
    <lineage>
        <taxon>Bacteria</taxon>
        <taxon>Pseudomonadati</taxon>
        <taxon>Bacteroidota</taxon>
        <taxon>Sphingobacteriia</taxon>
        <taxon>Sphingobacteriales</taxon>
        <taxon>Sphingobacteriaceae</taxon>
        <taxon>Pedobacter</taxon>
    </lineage>
</organism>
<dbReference type="NCBIfam" id="TIGR02937">
    <property type="entry name" value="sigma70-ECF"/>
    <property type="match status" value="1"/>
</dbReference>
<dbReference type="Pfam" id="PF08281">
    <property type="entry name" value="Sigma70_r4_2"/>
    <property type="match status" value="1"/>
</dbReference>
<sequence>MNINQTEDFALLMRLRNDEEKSFDQLFKKYYPGLVRFGKSLLRSSDGDAEDLVQDVFFKLWEARKGLSIHSALNSFLYISVRNRVNDHFRKLKNQPTLGIDFTEEKFAEEYLIPDQLLIYKELQLDMDQMISLLPERTELVFRMNRHDHLSYEEIAQILAISINSVKTHMYRAIKFLKENFRHYNSHQ</sequence>
<dbReference type="SUPFAM" id="SSF88659">
    <property type="entry name" value="Sigma3 and sigma4 domains of RNA polymerase sigma factors"/>
    <property type="match status" value="1"/>
</dbReference>
<keyword evidence="4" id="KW-0804">Transcription</keyword>
<dbReference type="Gene3D" id="1.10.1740.10">
    <property type="match status" value="1"/>
</dbReference>
<feature type="domain" description="RNA polymerase sigma-70 region 2" evidence="5">
    <location>
        <begin position="26"/>
        <end position="93"/>
    </location>
</feature>
<evidence type="ECO:0000313" key="8">
    <source>
        <dbReference type="Proteomes" id="UP000291485"/>
    </source>
</evidence>
<dbReference type="InterPro" id="IPR036388">
    <property type="entry name" value="WH-like_DNA-bd_sf"/>
</dbReference>
<dbReference type="AlphaFoldDB" id="A0A4R0NII9"/>
<dbReference type="InterPro" id="IPR013325">
    <property type="entry name" value="RNA_pol_sigma_r2"/>
</dbReference>
<evidence type="ECO:0000259" key="5">
    <source>
        <dbReference type="Pfam" id="PF04542"/>
    </source>
</evidence>
<dbReference type="GO" id="GO:0003677">
    <property type="term" value="F:DNA binding"/>
    <property type="evidence" value="ECO:0007669"/>
    <property type="project" value="InterPro"/>
</dbReference>
<comment type="similarity">
    <text evidence="1">Belongs to the sigma-70 factor family. ECF subfamily.</text>
</comment>
<gene>
    <name evidence="7" type="ORF">EZ449_20830</name>
</gene>
<dbReference type="NCBIfam" id="TIGR02985">
    <property type="entry name" value="Sig70_bacteroi1"/>
    <property type="match status" value="1"/>
</dbReference>
<accession>A0A4R0NII9</accession>
<dbReference type="GO" id="GO:0006352">
    <property type="term" value="P:DNA-templated transcription initiation"/>
    <property type="evidence" value="ECO:0007669"/>
    <property type="project" value="InterPro"/>
</dbReference>
<evidence type="ECO:0000259" key="6">
    <source>
        <dbReference type="Pfam" id="PF08281"/>
    </source>
</evidence>
<keyword evidence="8" id="KW-1185">Reference proteome</keyword>
<evidence type="ECO:0000313" key="7">
    <source>
        <dbReference type="EMBL" id="TCD00296.1"/>
    </source>
</evidence>
<reference evidence="7 8" key="1">
    <citation type="submission" date="2019-02" db="EMBL/GenBank/DDBJ databases">
        <title>Pedobacter sp. RP-3-11 sp. nov., isolated from Arctic soil.</title>
        <authorList>
            <person name="Dahal R.H."/>
        </authorList>
    </citation>
    <scope>NUCLEOTIDE SEQUENCE [LARGE SCALE GENOMIC DNA]</scope>
    <source>
        <strain evidence="7 8">RP-3-11</strain>
    </source>
</reference>
<dbReference type="EMBL" id="SJSN01000024">
    <property type="protein sequence ID" value="TCD00296.1"/>
    <property type="molecule type" value="Genomic_DNA"/>
</dbReference>
<dbReference type="InterPro" id="IPR013249">
    <property type="entry name" value="RNA_pol_sigma70_r4_t2"/>
</dbReference>
<feature type="domain" description="RNA polymerase sigma factor 70 region 4 type 2" evidence="6">
    <location>
        <begin position="126"/>
        <end position="177"/>
    </location>
</feature>
<comment type="caution">
    <text evidence="7">The sequence shown here is derived from an EMBL/GenBank/DDBJ whole genome shotgun (WGS) entry which is preliminary data.</text>
</comment>
<dbReference type="RefSeq" id="WP_131562560.1">
    <property type="nucleotide sequence ID" value="NZ_SJSN01000024.1"/>
</dbReference>
<dbReference type="InterPro" id="IPR014284">
    <property type="entry name" value="RNA_pol_sigma-70_dom"/>
</dbReference>
<dbReference type="OrthoDB" id="711087at2"/>
<keyword evidence="2" id="KW-0805">Transcription regulation</keyword>
<dbReference type="InterPro" id="IPR007627">
    <property type="entry name" value="RNA_pol_sigma70_r2"/>
</dbReference>
<dbReference type="InterPro" id="IPR014327">
    <property type="entry name" value="RNA_pol_sigma70_bacteroid"/>
</dbReference>
<dbReference type="Proteomes" id="UP000291485">
    <property type="component" value="Unassembled WGS sequence"/>
</dbReference>
<evidence type="ECO:0000256" key="4">
    <source>
        <dbReference type="ARBA" id="ARBA00023163"/>
    </source>
</evidence>
<dbReference type="CDD" id="cd06171">
    <property type="entry name" value="Sigma70_r4"/>
    <property type="match status" value="1"/>
</dbReference>
<name>A0A4R0NII9_9SPHI</name>
<dbReference type="InterPro" id="IPR013324">
    <property type="entry name" value="RNA_pol_sigma_r3/r4-like"/>
</dbReference>
<evidence type="ECO:0000256" key="3">
    <source>
        <dbReference type="ARBA" id="ARBA00023082"/>
    </source>
</evidence>
<protein>
    <submittedName>
        <fullName evidence="7">RNA polymerase sigma-70 factor</fullName>
    </submittedName>
</protein>
<proteinExistence type="inferred from homology"/>
<dbReference type="InterPro" id="IPR039425">
    <property type="entry name" value="RNA_pol_sigma-70-like"/>
</dbReference>
<evidence type="ECO:0000256" key="1">
    <source>
        <dbReference type="ARBA" id="ARBA00010641"/>
    </source>
</evidence>
<dbReference type="SUPFAM" id="SSF88946">
    <property type="entry name" value="Sigma2 domain of RNA polymerase sigma factors"/>
    <property type="match status" value="1"/>
</dbReference>
<dbReference type="GO" id="GO:0016987">
    <property type="term" value="F:sigma factor activity"/>
    <property type="evidence" value="ECO:0007669"/>
    <property type="project" value="UniProtKB-KW"/>
</dbReference>
<dbReference type="Gene3D" id="1.10.10.10">
    <property type="entry name" value="Winged helix-like DNA-binding domain superfamily/Winged helix DNA-binding domain"/>
    <property type="match status" value="1"/>
</dbReference>
<dbReference type="Pfam" id="PF04542">
    <property type="entry name" value="Sigma70_r2"/>
    <property type="match status" value="1"/>
</dbReference>